<dbReference type="Gene3D" id="3.10.450.160">
    <property type="entry name" value="inner membrane protein cigr"/>
    <property type="match status" value="1"/>
</dbReference>
<dbReference type="Proteomes" id="UP000307999">
    <property type="component" value="Unassembled WGS sequence"/>
</dbReference>
<dbReference type="OrthoDB" id="5739345at2"/>
<feature type="signal peptide" evidence="1">
    <location>
        <begin position="1"/>
        <end position="23"/>
    </location>
</feature>
<dbReference type="AlphaFoldDB" id="A0A4U1B1F2"/>
<evidence type="ECO:0000256" key="1">
    <source>
        <dbReference type="SAM" id="SignalP"/>
    </source>
</evidence>
<organism evidence="2 3">
    <name type="scientific">Thalassotalea mangrovi</name>
    <dbReference type="NCBI Taxonomy" id="2572245"/>
    <lineage>
        <taxon>Bacteria</taxon>
        <taxon>Pseudomonadati</taxon>
        <taxon>Pseudomonadota</taxon>
        <taxon>Gammaproteobacteria</taxon>
        <taxon>Alteromonadales</taxon>
        <taxon>Colwelliaceae</taxon>
        <taxon>Thalassotalea</taxon>
    </lineage>
</organism>
<name>A0A4U1B1F2_9GAMM</name>
<gene>
    <name evidence="2" type="ORF">E8M12_15620</name>
</gene>
<accession>A0A4U1B1F2</accession>
<evidence type="ECO:0000313" key="2">
    <source>
        <dbReference type="EMBL" id="TKB43210.1"/>
    </source>
</evidence>
<keyword evidence="3" id="KW-1185">Reference proteome</keyword>
<evidence type="ECO:0008006" key="4">
    <source>
        <dbReference type="Google" id="ProtNLM"/>
    </source>
</evidence>
<proteinExistence type="predicted"/>
<protein>
    <recommendedName>
        <fullName evidence="4">RcnB family protein</fullName>
    </recommendedName>
</protein>
<keyword evidence="1" id="KW-0732">Signal</keyword>
<feature type="chain" id="PRO_5020331751" description="RcnB family protein" evidence="1">
    <location>
        <begin position="24"/>
        <end position="100"/>
    </location>
</feature>
<sequence>MQTPYIVLIIAGLLTLNSTAVFAKNDKDKLPPGLKKKAARGELPPGWQKKLQRGTVLSYDVYRHRDIVVPVDKHGIVTVKIDGKLIRLVDASREIIDILN</sequence>
<comment type="caution">
    <text evidence="2">The sequence shown here is derived from an EMBL/GenBank/DDBJ whole genome shotgun (WGS) entry which is preliminary data.</text>
</comment>
<reference evidence="2 3" key="1">
    <citation type="submission" date="2019-04" db="EMBL/GenBank/DDBJ databases">
        <title>Thalassotalea guangxiensis sp. nov., isolated from sediment of the coastal wetland.</title>
        <authorList>
            <person name="Zheng S."/>
            <person name="Zhang D."/>
        </authorList>
    </citation>
    <scope>NUCLEOTIDE SEQUENCE [LARGE SCALE GENOMIC DNA]</scope>
    <source>
        <strain evidence="2 3">ZS-4</strain>
    </source>
</reference>
<evidence type="ECO:0000313" key="3">
    <source>
        <dbReference type="Proteomes" id="UP000307999"/>
    </source>
</evidence>
<dbReference type="EMBL" id="SWDB01000041">
    <property type="protein sequence ID" value="TKB43210.1"/>
    <property type="molecule type" value="Genomic_DNA"/>
</dbReference>